<sequence length="93" mass="10719">MASFKVKLNFRGRDITASYDDGKLSFDDKEFEKHFIDMMPLVNYEMPLPVGETQGVTLDDPEGLYAAFIDFYKAEDIISPSDDMFHYDSNVVY</sequence>
<accession>A0ABW1UYF9</accession>
<evidence type="ECO:0000313" key="2">
    <source>
        <dbReference type="Proteomes" id="UP001596186"/>
    </source>
</evidence>
<comment type="caution">
    <text evidence="1">The sequence shown here is derived from an EMBL/GenBank/DDBJ whole genome shotgun (WGS) entry which is preliminary data.</text>
</comment>
<dbReference type="EMBL" id="JBHSSN010000014">
    <property type="protein sequence ID" value="MFC6323520.1"/>
    <property type="molecule type" value="Genomic_DNA"/>
</dbReference>
<name>A0ABW1UYF9_9LACO</name>
<protein>
    <submittedName>
        <fullName evidence="1">Uncharacterized protein</fullName>
    </submittedName>
</protein>
<keyword evidence="2" id="KW-1185">Reference proteome</keyword>
<organism evidence="1 2">
    <name type="scientific">Companilactobacillus baiquanensis</name>
    <dbReference type="NCBI Taxonomy" id="2486005"/>
    <lineage>
        <taxon>Bacteria</taxon>
        <taxon>Bacillati</taxon>
        <taxon>Bacillota</taxon>
        <taxon>Bacilli</taxon>
        <taxon>Lactobacillales</taxon>
        <taxon>Lactobacillaceae</taxon>
        <taxon>Companilactobacillus</taxon>
    </lineage>
</organism>
<dbReference type="Proteomes" id="UP001596186">
    <property type="component" value="Unassembled WGS sequence"/>
</dbReference>
<gene>
    <name evidence="1" type="ORF">ACFP1F_07205</name>
</gene>
<evidence type="ECO:0000313" key="1">
    <source>
        <dbReference type="EMBL" id="MFC6323520.1"/>
    </source>
</evidence>
<reference evidence="2" key="1">
    <citation type="journal article" date="2019" name="Int. J. Syst. Evol. Microbiol.">
        <title>The Global Catalogue of Microorganisms (GCM) 10K type strain sequencing project: providing services to taxonomists for standard genome sequencing and annotation.</title>
        <authorList>
            <consortium name="The Broad Institute Genomics Platform"/>
            <consortium name="The Broad Institute Genome Sequencing Center for Infectious Disease"/>
            <person name="Wu L."/>
            <person name="Ma J."/>
        </authorList>
    </citation>
    <scope>NUCLEOTIDE SEQUENCE [LARGE SCALE GENOMIC DNA]</scope>
    <source>
        <strain evidence="2">CCM 8895</strain>
    </source>
</reference>
<dbReference type="RefSeq" id="WP_125592463.1">
    <property type="nucleotide sequence ID" value="NZ_JBHSSN010000014.1"/>
</dbReference>
<proteinExistence type="predicted"/>